<dbReference type="PANTHER" id="PTHR43479">
    <property type="entry name" value="ACREF/ENVCD OPERON REPRESSOR-RELATED"/>
    <property type="match status" value="1"/>
</dbReference>
<dbReference type="InterPro" id="IPR009057">
    <property type="entry name" value="Homeodomain-like_sf"/>
</dbReference>
<dbReference type="PANTHER" id="PTHR43479:SF11">
    <property type="entry name" value="ACREF_ENVCD OPERON REPRESSOR-RELATED"/>
    <property type="match status" value="1"/>
</dbReference>
<protein>
    <submittedName>
        <fullName evidence="5">AcrR family transcriptional regulator</fullName>
    </submittedName>
</protein>
<proteinExistence type="predicted"/>
<dbReference type="PROSITE" id="PS50977">
    <property type="entry name" value="HTH_TETR_2"/>
    <property type="match status" value="1"/>
</dbReference>
<dbReference type="InterPro" id="IPR001647">
    <property type="entry name" value="HTH_TetR"/>
</dbReference>
<dbReference type="NCBIfam" id="NF037937">
    <property type="entry name" value="septum_RefZ"/>
    <property type="match status" value="1"/>
</dbReference>
<dbReference type="Pfam" id="PF00440">
    <property type="entry name" value="TetR_N"/>
    <property type="match status" value="1"/>
</dbReference>
<dbReference type="RefSeq" id="WP_077110802.1">
    <property type="nucleotide sequence ID" value="NZ_JAFBFH010000013.1"/>
</dbReference>
<dbReference type="InterPro" id="IPR050624">
    <property type="entry name" value="HTH-type_Tx_Regulator"/>
</dbReference>
<dbReference type="PRINTS" id="PR00455">
    <property type="entry name" value="HTHTETR"/>
</dbReference>
<reference evidence="5 6" key="1">
    <citation type="submission" date="2021-01" db="EMBL/GenBank/DDBJ databases">
        <title>Genomic Encyclopedia of Type Strains, Phase IV (KMG-IV): sequencing the most valuable type-strain genomes for metagenomic binning, comparative biology and taxonomic classification.</title>
        <authorList>
            <person name="Goeker M."/>
        </authorList>
    </citation>
    <scope>NUCLEOTIDE SEQUENCE [LARGE SCALE GENOMIC DNA]</scope>
    <source>
        <strain evidence="5 6">DSM 105453</strain>
    </source>
</reference>
<evidence type="ECO:0000313" key="6">
    <source>
        <dbReference type="Proteomes" id="UP000823485"/>
    </source>
</evidence>
<keyword evidence="6" id="KW-1185">Reference proteome</keyword>
<name>A0ABS2R6E2_9BACI</name>
<dbReference type="Gene3D" id="1.10.357.10">
    <property type="entry name" value="Tetracycline Repressor, domain 2"/>
    <property type="match status" value="1"/>
</dbReference>
<dbReference type="Proteomes" id="UP000823485">
    <property type="component" value="Unassembled WGS sequence"/>
</dbReference>
<evidence type="ECO:0000313" key="5">
    <source>
        <dbReference type="EMBL" id="MBM7715225.1"/>
    </source>
</evidence>
<dbReference type="InterPro" id="IPR023772">
    <property type="entry name" value="DNA-bd_HTH_TetR-type_CS"/>
</dbReference>
<sequence>MSVSVNNTKELIFEAAIELFHAKGFKGTTIRDIAAKARVNPANISYYFQGKQGLLEACLIRFFESYVLCLEEEAKKLEWEEPEICFNRAIKKILYYQSECYLLTRLVWREITIDSQVSREIISSYLMKERYYLKILASAVLEEKKTVLPLSMFIIQLKGMLTMPYLNSQYVSEVWGIHLQDSYFIEKYYGFIKDWVGATIGSRRDSAYVESLQPAALKSV</sequence>
<evidence type="ECO:0000259" key="4">
    <source>
        <dbReference type="PROSITE" id="PS50977"/>
    </source>
</evidence>
<keyword evidence="1" id="KW-0678">Repressor</keyword>
<dbReference type="PROSITE" id="PS01081">
    <property type="entry name" value="HTH_TETR_1"/>
    <property type="match status" value="1"/>
</dbReference>
<evidence type="ECO:0000256" key="2">
    <source>
        <dbReference type="ARBA" id="ARBA00023125"/>
    </source>
</evidence>
<accession>A0ABS2R6E2</accession>
<comment type="caution">
    <text evidence="5">The sequence shown here is derived from an EMBL/GenBank/DDBJ whole genome shotgun (WGS) entry which is preliminary data.</text>
</comment>
<evidence type="ECO:0000256" key="1">
    <source>
        <dbReference type="ARBA" id="ARBA00022491"/>
    </source>
</evidence>
<organism evidence="5 6">
    <name type="scientific">Siminovitchia thermophila</name>
    <dbReference type="NCBI Taxonomy" id="1245522"/>
    <lineage>
        <taxon>Bacteria</taxon>
        <taxon>Bacillati</taxon>
        <taxon>Bacillota</taxon>
        <taxon>Bacilli</taxon>
        <taxon>Bacillales</taxon>
        <taxon>Bacillaceae</taxon>
        <taxon>Siminovitchia</taxon>
    </lineage>
</organism>
<dbReference type="SUPFAM" id="SSF46689">
    <property type="entry name" value="Homeodomain-like"/>
    <property type="match status" value="1"/>
</dbReference>
<gene>
    <name evidence="5" type="ORF">JOC94_002212</name>
</gene>
<feature type="domain" description="HTH tetR-type" evidence="4">
    <location>
        <begin position="6"/>
        <end position="66"/>
    </location>
</feature>
<keyword evidence="2 3" id="KW-0238">DNA-binding</keyword>
<evidence type="ECO:0000256" key="3">
    <source>
        <dbReference type="PROSITE-ProRule" id="PRU00335"/>
    </source>
</evidence>
<feature type="DNA-binding region" description="H-T-H motif" evidence="3">
    <location>
        <begin position="29"/>
        <end position="48"/>
    </location>
</feature>
<dbReference type="EMBL" id="JAFBFH010000013">
    <property type="protein sequence ID" value="MBM7715225.1"/>
    <property type="molecule type" value="Genomic_DNA"/>
</dbReference>